<dbReference type="RefSeq" id="WP_052520465.1">
    <property type="nucleotide sequence ID" value="NZ_BJOA01000213.1"/>
</dbReference>
<evidence type="ECO:0000256" key="1">
    <source>
        <dbReference type="SAM" id="Coils"/>
    </source>
</evidence>
<accession>A0A0D1Y0F3</accession>
<feature type="coiled-coil region" evidence="1">
    <location>
        <begin position="127"/>
        <end position="164"/>
    </location>
</feature>
<gene>
    <name evidence="2" type="ORF">SAMN04487909_15520</name>
</gene>
<protein>
    <submittedName>
        <fullName evidence="2">DNA-binding response regulator, NarL/FixJ family, contains REC and HTH domains</fullName>
    </submittedName>
</protein>
<evidence type="ECO:0000313" key="3">
    <source>
        <dbReference type="Proteomes" id="UP000182836"/>
    </source>
</evidence>
<dbReference type="PATRIC" id="fig|47500.7.peg.6072"/>
<dbReference type="AlphaFoldDB" id="A0A0D1Y0F3"/>
<evidence type="ECO:0000313" key="2">
    <source>
        <dbReference type="EMBL" id="SDK43473.1"/>
    </source>
</evidence>
<proteinExistence type="predicted"/>
<dbReference type="EMBL" id="FNED01000055">
    <property type="protein sequence ID" value="SDK43473.1"/>
    <property type="molecule type" value="Genomic_DNA"/>
</dbReference>
<name>A0A0D1Y0F3_ANEMI</name>
<keyword evidence="2" id="KW-0238">DNA-binding</keyword>
<dbReference type="GeneID" id="42305910"/>
<keyword evidence="1" id="KW-0175">Coiled coil</keyword>
<dbReference type="Proteomes" id="UP000182836">
    <property type="component" value="Unassembled WGS sequence"/>
</dbReference>
<dbReference type="GO" id="GO:0003677">
    <property type="term" value="F:DNA binding"/>
    <property type="evidence" value="ECO:0007669"/>
    <property type="project" value="UniProtKB-KW"/>
</dbReference>
<organism evidence="2 3">
    <name type="scientific">Aneurinibacillus migulanus</name>
    <name type="common">Bacillus migulanus</name>
    <dbReference type="NCBI Taxonomy" id="47500"/>
    <lineage>
        <taxon>Bacteria</taxon>
        <taxon>Bacillati</taxon>
        <taxon>Bacillota</taxon>
        <taxon>Bacilli</taxon>
        <taxon>Bacillales</taxon>
        <taxon>Paenibacillaceae</taxon>
        <taxon>Aneurinibacillus group</taxon>
        <taxon>Aneurinibacillus</taxon>
    </lineage>
</organism>
<sequence length="213" mass="24855">MNNHVFLEEVCAKCPGSQWGKSAMCRIHDMHIGKVQSCPEWEGHQAIAQEEEHQEQIAWIDLEPAMEYIEKTWEDLTGYHWMIKEIERLKRDLDKVTITAPEGSALVAQYGIEATLPKGKGKKVAYLSVSEERYEKKLQRMKHLEEKVRRIQEAADKITCEKERAVIECILDGERMNFIARHVGISRQYLNEIRRKLIKKMAWELYSDELIGA</sequence>
<dbReference type="OrthoDB" id="8910390at2"/>
<reference evidence="2 3" key="1">
    <citation type="submission" date="2016-10" db="EMBL/GenBank/DDBJ databases">
        <authorList>
            <person name="de Groot N.N."/>
        </authorList>
    </citation>
    <scope>NUCLEOTIDE SEQUENCE [LARGE SCALE GENOMIC DNA]</scope>
    <source>
        <strain evidence="2 3">DSM 2895</strain>
    </source>
</reference>